<name>A0A2G8R8L9_9RHOB</name>
<evidence type="ECO:0000313" key="2">
    <source>
        <dbReference type="Proteomes" id="UP000231259"/>
    </source>
</evidence>
<reference evidence="1 2" key="1">
    <citation type="submission" date="2013-09" db="EMBL/GenBank/DDBJ databases">
        <title>Genome sequencing of Phaeobacter antarcticus sp. nov. SM1211.</title>
        <authorList>
            <person name="Zhang X.-Y."/>
            <person name="Liu C."/>
            <person name="Chen X.-L."/>
            <person name="Xie B.-B."/>
            <person name="Qin Q.-L."/>
            <person name="Rong J.-C."/>
            <person name="Zhang Y.-Z."/>
        </authorList>
    </citation>
    <scope>NUCLEOTIDE SEQUENCE [LARGE SCALE GENOMIC DNA]</scope>
    <source>
        <strain evidence="1 2">SM1211</strain>
    </source>
</reference>
<comment type="caution">
    <text evidence="1">The sequence shown here is derived from an EMBL/GenBank/DDBJ whole genome shotgun (WGS) entry which is preliminary data.</text>
</comment>
<accession>A0A2G8R8L9</accession>
<dbReference type="RefSeq" id="WP_180287527.1">
    <property type="nucleotide sequence ID" value="NZ_AWWI01000147.1"/>
</dbReference>
<sequence>MSEVTIIGVDFALLHKSDAYRSSAFRENTYPMAIVTCTLRAVKRFGTLARI</sequence>
<dbReference type="Proteomes" id="UP000231259">
    <property type="component" value="Unassembled WGS sequence"/>
</dbReference>
<gene>
    <name evidence="1" type="ORF">P775_22595</name>
</gene>
<proteinExistence type="predicted"/>
<organism evidence="1 2">
    <name type="scientific">Puniceibacterium antarcticum</name>
    <dbReference type="NCBI Taxonomy" id="1206336"/>
    <lineage>
        <taxon>Bacteria</taxon>
        <taxon>Pseudomonadati</taxon>
        <taxon>Pseudomonadota</taxon>
        <taxon>Alphaproteobacteria</taxon>
        <taxon>Rhodobacterales</taxon>
        <taxon>Paracoccaceae</taxon>
        <taxon>Puniceibacterium</taxon>
    </lineage>
</organism>
<dbReference type="AlphaFoldDB" id="A0A2G8R8L9"/>
<keyword evidence="2" id="KW-1185">Reference proteome</keyword>
<protein>
    <submittedName>
        <fullName evidence="1">Uncharacterized protein</fullName>
    </submittedName>
</protein>
<evidence type="ECO:0000313" key="1">
    <source>
        <dbReference type="EMBL" id="PIL17900.1"/>
    </source>
</evidence>
<dbReference type="EMBL" id="AWWI01000147">
    <property type="protein sequence ID" value="PIL17900.1"/>
    <property type="molecule type" value="Genomic_DNA"/>
</dbReference>